<proteinExistence type="predicted"/>
<accession>A0AAW1EZV2</accession>
<name>A0AAW1EZV2_ZOAVI</name>
<evidence type="ECO:0000313" key="2">
    <source>
        <dbReference type="Proteomes" id="UP001488805"/>
    </source>
</evidence>
<gene>
    <name evidence="1" type="ORF">VZT92_014487</name>
</gene>
<comment type="caution">
    <text evidence="1">The sequence shown here is derived from an EMBL/GenBank/DDBJ whole genome shotgun (WGS) entry which is preliminary data.</text>
</comment>
<sequence length="80" mass="8781">MSATFFSPRACREEEAGRHVESYADASHISDGCFRDGLMGAMRARRRELVFKGRLSGERGAELWSAVGTGNILRRSAMSG</sequence>
<organism evidence="1 2">
    <name type="scientific">Zoarces viviparus</name>
    <name type="common">Viviparous eelpout</name>
    <name type="synonym">Blennius viviparus</name>
    <dbReference type="NCBI Taxonomy" id="48416"/>
    <lineage>
        <taxon>Eukaryota</taxon>
        <taxon>Metazoa</taxon>
        <taxon>Chordata</taxon>
        <taxon>Craniata</taxon>
        <taxon>Vertebrata</taxon>
        <taxon>Euteleostomi</taxon>
        <taxon>Actinopterygii</taxon>
        <taxon>Neopterygii</taxon>
        <taxon>Teleostei</taxon>
        <taxon>Neoteleostei</taxon>
        <taxon>Acanthomorphata</taxon>
        <taxon>Eupercaria</taxon>
        <taxon>Perciformes</taxon>
        <taxon>Cottioidei</taxon>
        <taxon>Zoarcales</taxon>
        <taxon>Zoarcidae</taxon>
        <taxon>Zoarcinae</taxon>
        <taxon>Zoarces</taxon>
    </lineage>
</organism>
<evidence type="ECO:0000313" key="1">
    <source>
        <dbReference type="EMBL" id="KAK9527981.1"/>
    </source>
</evidence>
<protein>
    <submittedName>
        <fullName evidence="1">Uncharacterized protein</fullName>
    </submittedName>
</protein>
<keyword evidence="2" id="KW-1185">Reference proteome</keyword>
<dbReference type="EMBL" id="JBCEZU010000112">
    <property type="protein sequence ID" value="KAK9527981.1"/>
    <property type="molecule type" value="Genomic_DNA"/>
</dbReference>
<dbReference type="AlphaFoldDB" id="A0AAW1EZV2"/>
<reference evidence="1 2" key="1">
    <citation type="journal article" date="2024" name="Genome Biol. Evol.">
        <title>Chromosome-level genome assembly of the viviparous eelpout Zoarces viviparus.</title>
        <authorList>
            <person name="Fuhrmann N."/>
            <person name="Brasseur M.V."/>
            <person name="Bakowski C.E."/>
            <person name="Podsiadlowski L."/>
            <person name="Prost S."/>
            <person name="Krehenwinkel H."/>
            <person name="Mayer C."/>
        </authorList>
    </citation>
    <scope>NUCLEOTIDE SEQUENCE [LARGE SCALE GENOMIC DNA]</scope>
    <source>
        <strain evidence="1">NO-MEL_2022_Ind0_liver</strain>
    </source>
</reference>
<dbReference type="Proteomes" id="UP001488805">
    <property type="component" value="Unassembled WGS sequence"/>
</dbReference>